<name>A0ABW8UHA4_9LACO</name>
<proteinExistence type="inferred from homology"/>
<dbReference type="InterPro" id="IPR015046">
    <property type="entry name" value="LciA_Immunity-like"/>
</dbReference>
<dbReference type="InterPro" id="IPR002569">
    <property type="entry name" value="Met_Sox_Rdtase_MsrA_dom"/>
</dbReference>
<feature type="active site" evidence="5">
    <location>
        <position position="105"/>
    </location>
</feature>
<dbReference type="Proteomes" id="UP001625389">
    <property type="component" value="Unassembled WGS sequence"/>
</dbReference>
<dbReference type="Pfam" id="PF01625">
    <property type="entry name" value="PMSR"/>
    <property type="match status" value="1"/>
</dbReference>
<accession>A0ABW8UHA4</accession>
<evidence type="ECO:0000313" key="7">
    <source>
        <dbReference type="EMBL" id="MFL2029443.1"/>
    </source>
</evidence>
<comment type="caution">
    <text evidence="7">The sequence shown here is derived from an EMBL/GenBank/DDBJ whole genome shotgun (WGS) entry which is preliminary data.</text>
</comment>
<dbReference type="SUPFAM" id="SSF55068">
    <property type="entry name" value="Peptide methionine sulfoxide reductase"/>
    <property type="match status" value="1"/>
</dbReference>
<dbReference type="Gene3D" id="3.30.1060.10">
    <property type="entry name" value="Peptide methionine sulphoxide reductase MsrA"/>
    <property type="match status" value="1"/>
</dbReference>
<evidence type="ECO:0000256" key="1">
    <source>
        <dbReference type="ARBA" id="ARBA00005591"/>
    </source>
</evidence>
<dbReference type="NCBIfam" id="TIGR00401">
    <property type="entry name" value="msrA"/>
    <property type="match status" value="1"/>
</dbReference>
<reference evidence="7 8" key="1">
    <citation type="submission" date="2024-08" db="EMBL/GenBank/DDBJ databases">
        <authorList>
            <person name="Arias E."/>
        </authorList>
    </citation>
    <scope>NUCLEOTIDE SEQUENCE [LARGE SCALE GENOMIC DNA]</scope>
    <source>
        <strain evidence="7 8">FAM 25317</strain>
    </source>
</reference>
<feature type="domain" description="Peptide methionine sulphoxide reductase MsrA" evidence="6">
    <location>
        <begin position="99"/>
        <end position="249"/>
    </location>
</feature>
<dbReference type="CDD" id="cd21059">
    <property type="entry name" value="LciA-like"/>
    <property type="match status" value="1"/>
</dbReference>
<sequence>MQVDQAARLNDIYNLILNPGTRDWERQQLVTLKTAVEAGKNFKTELGQLEASLRPLAVRDNLTPDVTDFYRKITGNAAESTTFDLARFYANDEPHQERAIFAGGCFWCMVEPFETRPGIIAVVSGYTGGYTENPTYDQVLGQYTGHVEAVEIIFDNRIVKYADLVALFWQIIDPTDDQGQMNDRGNQYRPVIFVRNAQQRRIATAAKQQLAASDKYSRPIVVTIEAATKFWPAENFHQEFYKKNRQQYRRIERTHKQFLAVQHLHSKIRIGLSKLRKKS</sequence>
<evidence type="ECO:0000256" key="5">
    <source>
        <dbReference type="HAMAP-Rule" id="MF_01401"/>
    </source>
</evidence>
<dbReference type="EMBL" id="JBGQPK010000026">
    <property type="protein sequence ID" value="MFL2029443.1"/>
    <property type="molecule type" value="Genomic_DNA"/>
</dbReference>
<dbReference type="GO" id="GO:0008113">
    <property type="term" value="F:peptide-methionine (S)-S-oxide reductase activity"/>
    <property type="evidence" value="ECO:0007669"/>
    <property type="project" value="UniProtKB-EC"/>
</dbReference>
<gene>
    <name evidence="5 7" type="primary">msrA</name>
    <name evidence="7" type="ORF">ACEN34_07415</name>
</gene>
<evidence type="ECO:0000256" key="3">
    <source>
        <dbReference type="ARBA" id="ARBA00047806"/>
    </source>
</evidence>
<comment type="catalytic activity">
    <reaction evidence="3 5">
        <text>L-methionyl-[protein] + [thioredoxin]-disulfide + H2O = L-methionyl-(S)-S-oxide-[protein] + [thioredoxin]-dithiol</text>
        <dbReference type="Rhea" id="RHEA:14217"/>
        <dbReference type="Rhea" id="RHEA-COMP:10698"/>
        <dbReference type="Rhea" id="RHEA-COMP:10700"/>
        <dbReference type="Rhea" id="RHEA-COMP:12313"/>
        <dbReference type="Rhea" id="RHEA-COMP:12315"/>
        <dbReference type="ChEBI" id="CHEBI:15377"/>
        <dbReference type="ChEBI" id="CHEBI:16044"/>
        <dbReference type="ChEBI" id="CHEBI:29950"/>
        <dbReference type="ChEBI" id="CHEBI:44120"/>
        <dbReference type="ChEBI" id="CHEBI:50058"/>
        <dbReference type="EC" id="1.8.4.11"/>
    </reaction>
</comment>
<dbReference type="HAMAP" id="MF_01401">
    <property type="entry name" value="MsrA"/>
    <property type="match status" value="1"/>
</dbReference>
<dbReference type="InterPro" id="IPR036509">
    <property type="entry name" value="Met_Sox_Rdtase_MsrA_sf"/>
</dbReference>
<dbReference type="PANTHER" id="PTHR43774">
    <property type="entry name" value="PEPTIDE METHIONINE SULFOXIDE REDUCTASE"/>
    <property type="match status" value="1"/>
</dbReference>
<protein>
    <recommendedName>
        <fullName evidence="5">Peptide methionine sulfoxide reductase MsrA</fullName>
        <shortName evidence="5">Protein-methionine-S-oxide reductase</shortName>
        <ecNumber evidence="5">1.8.4.11</ecNumber>
    </recommendedName>
    <alternativeName>
        <fullName evidence="5">Peptide-methionine (S)-S-oxide reductase</fullName>
        <shortName evidence="5">Peptide Met(O) reductase</shortName>
    </alternativeName>
</protein>
<evidence type="ECO:0000259" key="6">
    <source>
        <dbReference type="Pfam" id="PF01625"/>
    </source>
</evidence>
<organism evidence="7 8">
    <name type="scientific">Loigolactobacillus zhaoyuanensis</name>
    <dbReference type="NCBI Taxonomy" id="2486017"/>
    <lineage>
        <taxon>Bacteria</taxon>
        <taxon>Bacillati</taxon>
        <taxon>Bacillota</taxon>
        <taxon>Bacilli</taxon>
        <taxon>Lactobacillales</taxon>
        <taxon>Lactobacillaceae</taxon>
        <taxon>Loigolactobacillus</taxon>
    </lineage>
</organism>
<comment type="catalytic activity">
    <reaction evidence="4 5">
        <text>[thioredoxin]-disulfide + L-methionine + H2O = L-methionine (S)-S-oxide + [thioredoxin]-dithiol</text>
        <dbReference type="Rhea" id="RHEA:19993"/>
        <dbReference type="Rhea" id="RHEA-COMP:10698"/>
        <dbReference type="Rhea" id="RHEA-COMP:10700"/>
        <dbReference type="ChEBI" id="CHEBI:15377"/>
        <dbReference type="ChEBI" id="CHEBI:29950"/>
        <dbReference type="ChEBI" id="CHEBI:50058"/>
        <dbReference type="ChEBI" id="CHEBI:57844"/>
        <dbReference type="ChEBI" id="CHEBI:58772"/>
        <dbReference type="EC" id="1.8.4.11"/>
    </reaction>
</comment>
<dbReference type="RefSeq" id="WP_125550550.1">
    <property type="nucleotide sequence ID" value="NZ_JBGQPK010000026.1"/>
</dbReference>
<dbReference type="EC" id="1.8.4.11" evidence="5"/>
<keyword evidence="2 5" id="KW-0560">Oxidoreductase</keyword>
<keyword evidence="8" id="KW-1185">Reference proteome</keyword>
<comment type="function">
    <text evidence="5">Has an important function as a repair enzyme for proteins that have been inactivated by oxidation. Catalyzes the reversible oxidation-reduction of methionine sulfoxide in proteins to methionine.</text>
</comment>
<evidence type="ECO:0000313" key="8">
    <source>
        <dbReference type="Proteomes" id="UP001625389"/>
    </source>
</evidence>
<dbReference type="Pfam" id="PF08951">
    <property type="entry name" value="EntA_Immun"/>
    <property type="match status" value="1"/>
</dbReference>
<evidence type="ECO:0000256" key="4">
    <source>
        <dbReference type="ARBA" id="ARBA00048782"/>
    </source>
</evidence>
<evidence type="ECO:0000256" key="2">
    <source>
        <dbReference type="ARBA" id="ARBA00023002"/>
    </source>
</evidence>
<dbReference type="PANTHER" id="PTHR43774:SF1">
    <property type="entry name" value="PEPTIDE METHIONINE SULFOXIDE REDUCTASE MSRA 2"/>
    <property type="match status" value="1"/>
</dbReference>
<comment type="similarity">
    <text evidence="1 5">Belongs to the MsrA Met sulfoxide reductase family.</text>
</comment>